<evidence type="ECO:0000313" key="1">
    <source>
        <dbReference type="EMBL" id="SFK78177.1"/>
    </source>
</evidence>
<dbReference type="Proteomes" id="UP000198924">
    <property type="component" value="Unassembled WGS sequence"/>
</dbReference>
<name>A0A1I4CCX7_9GAMM</name>
<organism evidence="1 2">
    <name type="scientific">Methylophaga sulfidovorans</name>
    <dbReference type="NCBI Taxonomy" id="45496"/>
    <lineage>
        <taxon>Bacteria</taxon>
        <taxon>Pseudomonadati</taxon>
        <taxon>Pseudomonadota</taxon>
        <taxon>Gammaproteobacteria</taxon>
        <taxon>Thiotrichales</taxon>
        <taxon>Piscirickettsiaceae</taxon>
        <taxon>Methylophaga</taxon>
    </lineage>
</organism>
<dbReference type="STRING" id="45496.SAMN04488079_12711"/>
<sequence length="301" mass="33699">MRTFEGHVYLDHHYPPVLWNIVRGGFDSVGSLPYAEKDFAISVSLSSMLQSSSAGRLEAELSLERVRLATNPNSVSRLRGVFVFDDIESLSRIWDSNKWGGHFTDEYLADVSVWAKQSTRVDAAWIEDIISDQGQLLPDWEAAAVGYWSGKPKSEDTPIWEVLVEGRFCIWSMHSKEEALKEISAIWPNSLGLLTYSMNCFGLGSLDGQCFSGITGHDEGISVDHYLRMVDSKDSDFINRLARLPIEKPKFYVGNPDPEKMYLPDLTGYSKKICTKGDANFTALLKLLLQLQNSARCGESA</sequence>
<reference evidence="2" key="1">
    <citation type="submission" date="2016-10" db="EMBL/GenBank/DDBJ databases">
        <authorList>
            <person name="Varghese N."/>
            <person name="Submissions S."/>
        </authorList>
    </citation>
    <scope>NUCLEOTIDE SEQUENCE [LARGE SCALE GENOMIC DNA]</scope>
    <source>
        <strain evidence="2">DSM 11578</strain>
    </source>
</reference>
<proteinExistence type="predicted"/>
<gene>
    <name evidence="1" type="ORF">SAMN04488079_12711</name>
</gene>
<evidence type="ECO:0000313" key="2">
    <source>
        <dbReference type="Proteomes" id="UP000198924"/>
    </source>
</evidence>
<accession>A0A1I4CCX7</accession>
<dbReference type="EMBL" id="FOSH01000027">
    <property type="protein sequence ID" value="SFK78177.1"/>
    <property type="molecule type" value="Genomic_DNA"/>
</dbReference>
<dbReference type="AlphaFoldDB" id="A0A1I4CCX7"/>
<protein>
    <submittedName>
        <fullName evidence="1">Uncharacterized protein</fullName>
    </submittedName>
</protein>
<keyword evidence="2" id="KW-1185">Reference proteome</keyword>
<dbReference type="SUPFAM" id="SSF56399">
    <property type="entry name" value="ADP-ribosylation"/>
    <property type="match status" value="1"/>
</dbReference>